<protein>
    <submittedName>
        <fullName evidence="2">Uncharacterized protein</fullName>
    </submittedName>
</protein>
<feature type="coiled-coil region" evidence="1">
    <location>
        <begin position="7"/>
        <end position="41"/>
    </location>
</feature>
<gene>
    <name evidence="2" type="ORF">FOL47_001956</name>
</gene>
<proteinExistence type="predicted"/>
<dbReference type="Proteomes" id="UP000591131">
    <property type="component" value="Unassembled WGS sequence"/>
</dbReference>
<name>A0A7J6N1S9_PERCH</name>
<keyword evidence="1" id="KW-0175">Coiled coil</keyword>
<evidence type="ECO:0000313" key="3">
    <source>
        <dbReference type="Proteomes" id="UP000591131"/>
    </source>
</evidence>
<reference evidence="2 3" key="1">
    <citation type="submission" date="2020-04" db="EMBL/GenBank/DDBJ databases">
        <title>Perkinsus chesapeaki whole genome sequence.</title>
        <authorList>
            <person name="Bogema D.R."/>
        </authorList>
    </citation>
    <scope>NUCLEOTIDE SEQUENCE [LARGE SCALE GENOMIC DNA]</scope>
    <source>
        <strain evidence="2">ATCC PRA-425</strain>
    </source>
</reference>
<sequence>MEHKKQIRSLQVQEEAKEQCLKQLEVEIAKKEMQAIRRQERMALERSIINRVGQEGWCGRHQKALQRTNSLEADFRLRVGDGLSRKDRTAENLVQLRSARWAALVGRDIPKHVSALKARQEREAALESTSIDHFARQLAAEESALRRQERQAKERHLFQTLHGIEWTEKHTKFNRSRERIDEDYKARAAEDLSLKDARHQRLLKHRRALSDLLAEEANYLSREVNRLVRRQASTKCTC</sequence>
<keyword evidence="3" id="KW-1185">Reference proteome</keyword>
<organism evidence="2 3">
    <name type="scientific">Perkinsus chesapeaki</name>
    <name type="common">Clam parasite</name>
    <name type="synonym">Perkinsus andrewsi</name>
    <dbReference type="NCBI Taxonomy" id="330153"/>
    <lineage>
        <taxon>Eukaryota</taxon>
        <taxon>Sar</taxon>
        <taxon>Alveolata</taxon>
        <taxon>Perkinsozoa</taxon>
        <taxon>Perkinsea</taxon>
        <taxon>Perkinsida</taxon>
        <taxon>Perkinsidae</taxon>
        <taxon>Perkinsus</taxon>
    </lineage>
</organism>
<accession>A0A7J6N1S9</accession>
<evidence type="ECO:0000256" key="1">
    <source>
        <dbReference type="SAM" id="Coils"/>
    </source>
</evidence>
<dbReference type="AlphaFoldDB" id="A0A7J6N1S9"/>
<dbReference type="OrthoDB" id="443338at2759"/>
<evidence type="ECO:0000313" key="2">
    <source>
        <dbReference type="EMBL" id="KAF4677370.1"/>
    </source>
</evidence>
<dbReference type="EMBL" id="JAAPAO010000015">
    <property type="protein sequence ID" value="KAF4677370.1"/>
    <property type="molecule type" value="Genomic_DNA"/>
</dbReference>
<comment type="caution">
    <text evidence="2">The sequence shown here is derived from an EMBL/GenBank/DDBJ whole genome shotgun (WGS) entry which is preliminary data.</text>
</comment>